<feature type="coiled-coil region" evidence="8">
    <location>
        <begin position="695"/>
        <end position="722"/>
    </location>
</feature>
<feature type="domain" description="Kinesin motor" evidence="10">
    <location>
        <begin position="99"/>
        <end position="401"/>
    </location>
</feature>
<comment type="subcellular location">
    <subcellularLocation>
        <location evidence="1">Cytoplasm</location>
        <location evidence="1">Cytoskeleton</location>
    </subcellularLocation>
</comment>
<dbReference type="eggNOG" id="ENOG502QUYG">
    <property type="taxonomic scope" value="Eukaryota"/>
</dbReference>
<dbReference type="STRING" id="7176.B0WFY9"/>
<dbReference type="PROSITE" id="PS50067">
    <property type="entry name" value="KINESIN_MOTOR_2"/>
    <property type="match status" value="1"/>
</dbReference>
<sequence>MGQVKESLAISMSSLANKSGNGAVTFYYETVRASCGDSFRFRTTSSRYLAFSCQFQKGSSGQPSETKSCPVLLPVEPITSSIVERNCLLEPAPIVMDIPLKVVVRFSPLAKQTPVDTPKEKLHLQNPPTTATSADHQEGEAADHQQTAAAEPDELVTVDGGRAFRFSRVYRADEGADLQFIYAESIAGITESVLEGYDFSVVSYGEKGVGKSYTLYGNAASEGIVLCFVKDLFCQLAAHPERMYSVGVAWTEITAEGDVIDVLGSALMQCFTIEEIYSLLSLGLHSKNSDNHNILSLILEQQWTSLNGLNQHRQSTISFCDLSGTEREVIEGKSVLKDSGLRRLEDIVLKRSDDFNESILTAFLKDSFGGRAQTLIFLCMGSLESDDALINLEFGEKAQEILNHVVMNTFSDNNVPIIALNDDIHAAMPPANYEGLYFASQQWSKLLKNAESLFNKLFSAGELNQQERGQIEEWLYLKAECDECFSSTEISINAGNQPARVCLGPIEEIDEGDDTLQTSGKVNNSDQCNSDNESDSDICTHLTDMTDRIQGYMRTFQLKTNNLINEKYKDFFQAHPKMIDDLNEEIRQQQQKKHQQQPASTHNPARRKSIFDAESISSNELSLMSQLRSDSTTSLAPIPVINSKRLDALNNNLRITVAGIESLNVQIEVIRCTIALKQEYIKELIENSEPRSVAKLRFNNKKRSLEDEYEKTKKQLANAVVKKVNKKEISLIERKTSQLEQRMEVLEVIRRIAGESGLKKKKLQQSVKDSQKQLEVLQKMLKKELEKKDAYEREIEVVKKEKTSKLSAIQELGDGRSKIKNMNERISHIEHVLKEKSSNLKKYVNKKGTEKDSLRQEIINLRRTRDHLLEQRCALDRKIREEKMPTFDEERKLVECDEAIEAIDAAIEMKNELICGRKSIDTDESLQREKGEQMLMARLNKLSSDEMRTLLYKYFQKVVDLKENSRKLELQFISLERERDAWAWQEKILTNTIRQTRLEKERTITALKKQHDMTVNLMMRHCAADTSASISSSLPENALHPYAPTPSADLVIAPSSSRYHHHHHHQLARLDSDSEAPPTNHHHHSKHLTHFKTTAGVAATVLGQPLAEKDRKNKLFSKLQMFARIQNGDKRKVFQSDIPQQNLKQLENSSRPSLTKVTREKNKIIIQHDGKK</sequence>
<dbReference type="InterPro" id="IPR001752">
    <property type="entry name" value="Kinesin_motor_dom"/>
</dbReference>
<feature type="region of interest" description="Disordered" evidence="9">
    <location>
        <begin position="1057"/>
        <end position="1088"/>
    </location>
</feature>
<dbReference type="Gene3D" id="3.40.850.10">
    <property type="entry name" value="Kinesin motor domain"/>
    <property type="match status" value="2"/>
</dbReference>
<keyword evidence="7" id="KW-0505">Motor protein</keyword>
<dbReference type="InterPro" id="IPR036961">
    <property type="entry name" value="Kinesin_motor_dom_sf"/>
</dbReference>
<evidence type="ECO:0000256" key="1">
    <source>
        <dbReference type="ARBA" id="ARBA00004245"/>
    </source>
</evidence>
<evidence type="ECO:0000256" key="6">
    <source>
        <dbReference type="ARBA" id="ARBA00023212"/>
    </source>
</evidence>
<dbReference type="HOGENOM" id="CLU_010897_0_0_1"/>
<dbReference type="FunCoup" id="B0WFY9">
    <property type="interactions" value="57"/>
</dbReference>
<accession>B0WFY9</accession>
<keyword evidence="13" id="KW-1185">Reference proteome</keyword>
<evidence type="ECO:0000313" key="13">
    <source>
        <dbReference type="Proteomes" id="UP000002320"/>
    </source>
</evidence>
<evidence type="ECO:0000313" key="11">
    <source>
        <dbReference type="EMBL" id="EDS26524.1"/>
    </source>
</evidence>
<dbReference type="InterPro" id="IPR027417">
    <property type="entry name" value="P-loop_NTPase"/>
</dbReference>
<dbReference type="PRINTS" id="PR00380">
    <property type="entry name" value="KINESINHEAVY"/>
</dbReference>
<dbReference type="SUPFAM" id="SSF52540">
    <property type="entry name" value="P-loop containing nucleoside triphosphate hydrolases"/>
    <property type="match status" value="1"/>
</dbReference>
<evidence type="ECO:0000256" key="2">
    <source>
        <dbReference type="ARBA" id="ARBA00022490"/>
    </source>
</evidence>
<dbReference type="GO" id="GO:0007052">
    <property type="term" value="P:mitotic spindle organization"/>
    <property type="evidence" value="ECO:0007669"/>
    <property type="project" value="TreeGrafter"/>
</dbReference>
<dbReference type="InParanoid" id="B0WFY9"/>
<dbReference type="OrthoDB" id="540783at2759"/>
<feature type="region of interest" description="Disordered" evidence="9">
    <location>
        <begin position="115"/>
        <end position="153"/>
    </location>
</feature>
<evidence type="ECO:0000256" key="5">
    <source>
        <dbReference type="ARBA" id="ARBA00023054"/>
    </source>
</evidence>
<dbReference type="VEuPathDB" id="VectorBase:CQUJHB013629"/>
<dbReference type="GO" id="GO:0005524">
    <property type="term" value="F:ATP binding"/>
    <property type="evidence" value="ECO:0007669"/>
    <property type="project" value="UniProtKB-UniRule"/>
</dbReference>
<comment type="similarity">
    <text evidence="7">Belongs to the TRAFAC class myosin-kinesin ATPase superfamily. Kinesin family.</text>
</comment>
<keyword evidence="4 7" id="KW-0067">ATP-binding</keyword>
<dbReference type="KEGG" id="cqu:CpipJ_CPIJ006179"/>
<dbReference type="GO" id="GO:0008017">
    <property type="term" value="F:microtubule binding"/>
    <property type="evidence" value="ECO:0007669"/>
    <property type="project" value="InterPro"/>
</dbReference>
<feature type="region of interest" description="Disordered" evidence="9">
    <location>
        <begin position="586"/>
        <end position="607"/>
    </location>
</feature>
<protein>
    <submittedName>
        <fullName evidence="11 12">Costa</fullName>
    </submittedName>
</protein>
<evidence type="ECO:0000259" key="10">
    <source>
        <dbReference type="PROSITE" id="PS50067"/>
    </source>
</evidence>
<dbReference type="VEuPathDB" id="VectorBase:CPIJ006179"/>
<reference evidence="11" key="1">
    <citation type="submission" date="2007-03" db="EMBL/GenBank/DDBJ databases">
        <title>Annotation of Culex pipiens quinquefasciatus.</title>
        <authorList>
            <consortium name="The Broad Institute Genome Sequencing Platform"/>
            <person name="Atkinson P.W."/>
            <person name="Hemingway J."/>
            <person name="Christensen B.M."/>
            <person name="Higgs S."/>
            <person name="Kodira C."/>
            <person name="Hannick L."/>
            <person name="Megy K."/>
            <person name="O'Leary S."/>
            <person name="Pearson M."/>
            <person name="Haas B.J."/>
            <person name="Mauceli E."/>
            <person name="Wortman J.R."/>
            <person name="Lee N.H."/>
            <person name="Guigo R."/>
            <person name="Stanke M."/>
            <person name="Alvarado L."/>
            <person name="Amedeo P."/>
            <person name="Antoine C.H."/>
            <person name="Arensburger P."/>
            <person name="Bidwell S.L."/>
            <person name="Crawford M."/>
            <person name="Camaro F."/>
            <person name="Devon K."/>
            <person name="Engels R."/>
            <person name="Hammond M."/>
            <person name="Howarth C."/>
            <person name="Koehrsen M."/>
            <person name="Lawson D."/>
            <person name="Montgomery P."/>
            <person name="Nene V."/>
            <person name="Nusbaum C."/>
            <person name="Puiu D."/>
            <person name="Romero-Severson J."/>
            <person name="Severson D.W."/>
            <person name="Shumway M."/>
            <person name="Sisk P."/>
            <person name="Stolte C."/>
            <person name="Zeng Q."/>
            <person name="Eisenstadt E."/>
            <person name="Fraser-Liggett C."/>
            <person name="Strausberg R."/>
            <person name="Galagan J."/>
            <person name="Birren B."/>
            <person name="Collins F.H."/>
        </authorList>
    </citation>
    <scope>NUCLEOTIDE SEQUENCE [LARGE SCALE GENOMIC DNA]</scope>
    <source>
        <strain evidence="11">JHB</strain>
    </source>
</reference>
<proteinExistence type="inferred from homology"/>
<dbReference type="GO" id="GO:0007018">
    <property type="term" value="P:microtubule-based movement"/>
    <property type="evidence" value="ECO:0007669"/>
    <property type="project" value="InterPro"/>
</dbReference>
<dbReference type="GO" id="GO:0005875">
    <property type="term" value="C:microtubule associated complex"/>
    <property type="evidence" value="ECO:0007669"/>
    <property type="project" value="TreeGrafter"/>
</dbReference>
<dbReference type="SMART" id="SM00129">
    <property type="entry name" value="KISc"/>
    <property type="match status" value="1"/>
</dbReference>
<evidence type="ECO:0000256" key="8">
    <source>
        <dbReference type="SAM" id="Coils"/>
    </source>
</evidence>
<evidence type="ECO:0000313" key="12">
    <source>
        <dbReference type="EnsemblMetazoa" id="CPIJ006179-PA"/>
    </source>
</evidence>
<dbReference type="InterPro" id="IPR027640">
    <property type="entry name" value="Kinesin-like_fam"/>
</dbReference>
<dbReference type="Proteomes" id="UP000002320">
    <property type="component" value="Unassembled WGS sequence"/>
</dbReference>
<dbReference type="PANTHER" id="PTHR47969:SF15">
    <property type="entry name" value="CHROMOSOME-ASSOCIATED KINESIN KIF4A-RELATED"/>
    <property type="match status" value="1"/>
</dbReference>
<dbReference type="PANTHER" id="PTHR47969">
    <property type="entry name" value="CHROMOSOME-ASSOCIATED KINESIN KIF4A-RELATED"/>
    <property type="match status" value="1"/>
</dbReference>
<dbReference type="GO" id="GO:0051231">
    <property type="term" value="P:spindle elongation"/>
    <property type="evidence" value="ECO:0007669"/>
    <property type="project" value="TreeGrafter"/>
</dbReference>
<reference evidence="12" key="2">
    <citation type="submission" date="2021-02" db="UniProtKB">
        <authorList>
            <consortium name="EnsemblMetazoa"/>
        </authorList>
    </citation>
    <scope>IDENTIFICATION</scope>
    <source>
        <strain evidence="12">JHB</strain>
    </source>
</reference>
<dbReference type="GO" id="GO:0003777">
    <property type="term" value="F:microtubule motor activity"/>
    <property type="evidence" value="ECO:0007669"/>
    <property type="project" value="InterPro"/>
</dbReference>
<keyword evidence="3 7" id="KW-0547">Nucleotide-binding</keyword>
<organism>
    <name type="scientific">Culex quinquefasciatus</name>
    <name type="common">Southern house mosquito</name>
    <name type="synonym">Culex pungens</name>
    <dbReference type="NCBI Taxonomy" id="7176"/>
    <lineage>
        <taxon>Eukaryota</taxon>
        <taxon>Metazoa</taxon>
        <taxon>Ecdysozoa</taxon>
        <taxon>Arthropoda</taxon>
        <taxon>Hexapoda</taxon>
        <taxon>Insecta</taxon>
        <taxon>Pterygota</taxon>
        <taxon>Neoptera</taxon>
        <taxon>Endopterygota</taxon>
        <taxon>Diptera</taxon>
        <taxon>Nematocera</taxon>
        <taxon>Culicoidea</taxon>
        <taxon>Culicidae</taxon>
        <taxon>Culicinae</taxon>
        <taxon>Culicini</taxon>
        <taxon>Culex</taxon>
        <taxon>Culex</taxon>
    </lineage>
</organism>
<dbReference type="AlphaFoldDB" id="B0WFY9"/>
<feature type="coiled-coil region" evidence="8">
    <location>
        <begin position="760"/>
        <end position="801"/>
    </location>
</feature>
<dbReference type="Pfam" id="PF00225">
    <property type="entry name" value="Kinesin"/>
    <property type="match status" value="2"/>
</dbReference>
<dbReference type="EMBL" id="DS231921">
    <property type="protein sequence ID" value="EDS26524.1"/>
    <property type="molecule type" value="Genomic_DNA"/>
</dbReference>
<evidence type="ECO:0000256" key="7">
    <source>
        <dbReference type="PROSITE-ProRule" id="PRU00283"/>
    </source>
</evidence>
<dbReference type="OMA" id="CLHEQRC"/>
<evidence type="ECO:0000256" key="9">
    <source>
        <dbReference type="SAM" id="MobiDB-lite"/>
    </source>
</evidence>
<keyword evidence="5 8" id="KW-0175">Coiled coil</keyword>
<name>B0WFY9_CULQU</name>
<dbReference type="EnsemblMetazoa" id="CPIJ006179-RA">
    <property type="protein sequence ID" value="CPIJ006179-PA"/>
    <property type="gene ID" value="CPIJ006179"/>
</dbReference>
<feature type="compositionally biased region" description="Basic residues" evidence="9">
    <location>
        <begin position="1058"/>
        <end position="1067"/>
    </location>
</feature>
<keyword evidence="6" id="KW-0206">Cytoskeleton</keyword>
<evidence type="ECO:0000256" key="3">
    <source>
        <dbReference type="ARBA" id="ARBA00022741"/>
    </source>
</evidence>
<feature type="binding site" evidence="7">
    <location>
        <begin position="205"/>
        <end position="212"/>
    </location>
    <ligand>
        <name>ATP</name>
        <dbReference type="ChEBI" id="CHEBI:30616"/>
    </ligand>
</feature>
<keyword evidence="2" id="KW-0963">Cytoplasm</keyword>
<evidence type="ECO:0000256" key="4">
    <source>
        <dbReference type="ARBA" id="ARBA00022840"/>
    </source>
</evidence>
<gene>
    <name evidence="12" type="primary">6037743</name>
    <name evidence="11" type="ORF">CpipJ_CPIJ006179</name>
</gene>